<name>A0ABX0KJC2_9PROT</name>
<dbReference type="InterPro" id="IPR051239">
    <property type="entry name" value="2'-dNMP_N-hydrolase"/>
</dbReference>
<accession>A0ABX0KJC2</accession>
<comment type="caution">
    <text evidence="1">The sequence shown here is derived from an EMBL/GenBank/DDBJ whole genome shotgun (WGS) entry which is preliminary data.</text>
</comment>
<dbReference type="SUPFAM" id="SSF52309">
    <property type="entry name" value="N-(deoxy)ribosyltransferase-like"/>
    <property type="match status" value="1"/>
</dbReference>
<keyword evidence="2" id="KW-1185">Reference proteome</keyword>
<organism evidence="1 2">
    <name type="scientific">Acetobacter ghanensis</name>
    <dbReference type="NCBI Taxonomy" id="431306"/>
    <lineage>
        <taxon>Bacteria</taxon>
        <taxon>Pseudomonadati</taxon>
        <taxon>Pseudomonadota</taxon>
        <taxon>Alphaproteobacteria</taxon>
        <taxon>Acetobacterales</taxon>
        <taxon>Acetobacteraceae</taxon>
        <taxon>Acetobacter</taxon>
    </lineage>
</organism>
<dbReference type="EMBL" id="WOTE01000002">
    <property type="protein sequence ID" value="NHO38876.1"/>
    <property type="molecule type" value="Genomic_DNA"/>
</dbReference>
<dbReference type="Proteomes" id="UP000657200">
    <property type="component" value="Unassembled WGS sequence"/>
</dbReference>
<dbReference type="InterPro" id="IPR007710">
    <property type="entry name" value="Nucleoside_deoxyribTrfase"/>
</dbReference>
<protein>
    <recommendedName>
        <fullName evidence="3">Nucleoside 2-deoxyribosyltransferase</fullName>
    </recommendedName>
</protein>
<proteinExistence type="predicted"/>
<dbReference type="PANTHER" id="PTHR15364">
    <property type="entry name" value="2'-DEOXYNUCLEOSIDE 5'-PHOSPHATE N-HYDROLASE 1"/>
    <property type="match status" value="1"/>
</dbReference>
<evidence type="ECO:0000313" key="2">
    <source>
        <dbReference type="Proteomes" id="UP000657200"/>
    </source>
</evidence>
<dbReference type="PANTHER" id="PTHR15364:SF0">
    <property type="entry name" value="2'-DEOXYNUCLEOSIDE 5'-PHOSPHATE N-HYDROLASE 1"/>
    <property type="match status" value="1"/>
</dbReference>
<evidence type="ECO:0000313" key="1">
    <source>
        <dbReference type="EMBL" id="NHO38876.1"/>
    </source>
</evidence>
<gene>
    <name evidence="1" type="ORF">GOB80_04095</name>
</gene>
<evidence type="ECO:0008006" key="3">
    <source>
        <dbReference type="Google" id="ProtNLM"/>
    </source>
</evidence>
<reference evidence="1 2" key="1">
    <citation type="journal article" date="2020" name="Int. J. Syst. Evol. Microbiol.">
        <title>Novel acetic acid bacteria from cider fermentations: Acetobacter conturbans sp. nov. and Acetobacter fallax sp. nov.</title>
        <authorList>
            <person name="Sombolestani A.S."/>
            <person name="Cleenwerck I."/>
            <person name="Cnockaert M."/>
            <person name="Borremans W."/>
            <person name="Wieme A.D."/>
            <person name="De Vuyst L."/>
            <person name="Vandamme P."/>
        </authorList>
    </citation>
    <scope>NUCLEOTIDE SEQUENCE [LARGE SCALE GENOMIC DNA]</scope>
    <source>
        <strain evidence="1 2">LMG 23848</strain>
    </source>
</reference>
<sequence>MSPSLGWTENCAAWSGSLPLRSGLCLAFRIPRFSASPHKQKKHAPIAKEREGCWVGHLYPQDPTGRRTTPMPDLTDQPHSPAVYLAGPDVFRQNAMEHGAQLVATCAQAGLKGLYPLDAELGAHTHDSPSTLAAAIARANMGLIRQSCAVIADLSPFRGPNVDDGTAFEIGYAHALGLPIFGYVCTGAHTAPYPERVRASGEKLTTITHDNRPTLVDETGMMVEDFGLPVNLMIATILHEPGHIFTSATAAIAAAATHLRSQNRP</sequence>
<dbReference type="Pfam" id="PF05014">
    <property type="entry name" value="Nuc_deoxyrib_tr"/>
    <property type="match status" value="1"/>
</dbReference>
<dbReference type="Gene3D" id="3.40.50.450">
    <property type="match status" value="1"/>
</dbReference>